<dbReference type="Gene3D" id="3.10.129.10">
    <property type="entry name" value="Hotdog Thioesterase"/>
    <property type="match status" value="1"/>
</dbReference>
<dbReference type="Proteomes" id="UP001595765">
    <property type="component" value="Unassembled WGS sequence"/>
</dbReference>
<dbReference type="RefSeq" id="WP_386429365.1">
    <property type="nucleotide sequence ID" value="NZ_JBHSBB010000010.1"/>
</dbReference>
<keyword evidence="1" id="KW-0378">Hydrolase</keyword>
<organism evidence="1 2">
    <name type="scientific">Streptomyces polygonati</name>
    <dbReference type="NCBI Taxonomy" id="1617087"/>
    <lineage>
        <taxon>Bacteria</taxon>
        <taxon>Bacillati</taxon>
        <taxon>Actinomycetota</taxon>
        <taxon>Actinomycetes</taxon>
        <taxon>Kitasatosporales</taxon>
        <taxon>Streptomycetaceae</taxon>
        <taxon>Streptomyces</taxon>
    </lineage>
</organism>
<dbReference type="Pfam" id="PF13279">
    <property type="entry name" value="4HBT_2"/>
    <property type="match status" value="1"/>
</dbReference>
<proteinExistence type="predicted"/>
<name>A0ABV8HND6_9ACTN</name>
<dbReference type="EMBL" id="JBHSBB010000010">
    <property type="protein sequence ID" value="MFC4032417.1"/>
    <property type="molecule type" value="Genomic_DNA"/>
</dbReference>
<comment type="caution">
    <text evidence="1">The sequence shown here is derived from an EMBL/GenBank/DDBJ whole genome shotgun (WGS) entry which is preliminary data.</text>
</comment>
<dbReference type="EC" id="3.1.2.-" evidence="1"/>
<accession>A0ABV8HND6</accession>
<dbReference type="InterPro" id="IPR029069">
    <property type="entry name" value="HotDog_dom_sf"/>
</dbReference>
<sequence>MPRPYYEYRHLVGFEETNLVGNVYYVNYLRWQGRCREMFLREKAPAVLADIRDDLKLFTLKCECEFLAEITAFDELSIRMRLEDLTQTQIGFAFDYVRVQEDGTENLVARGKQRVACMRGPNTDTRPSKVPDALLAALAPYAGPGVVTGRPAGPARAEILTPVPGRS</sequence>
<dbReference type="SUPFAM" id="SSF54637">
    <property type="entry name" value="Thioesterase/thiol ester dehydrase-isomerase"/>
    <property type="match status" value="1"/>
</dbReference>
<evidence type="ECO:0000313" key="2">
    <source>
        <dbReference type="Proteomes" id="UP001595765"/>
    </source>
</evidence>
<keyword evidence="2" id="KW-1185">Reference proteome</keyword>
<protein>
    <submittedName>
        <fullName evidence="1">Acyl-CoA thioesterase</fullName>
        <ecNumber evidence="1">3.1.2.-</ecNumber>
    </submittedName>
</protein>
<dbReference type="CDD" id="cd00586">
    <property type="entry name" value="4HBT"/>
    <property type="match status" value="1"/>
</dbReference>
<reference evidence="2" key="1">
    <citation type="journal article" date="2019" name="Int. J. Syst. Evol. Microbiol.">
        <title>The Global Catalogue of Microorganisms (GCM) 10K type strain sequencing project: providing services to taxonomists for standard genome sequencing and annotation.</title>
        <authorList>
            <consortium name="The Broad Institute Genomics Platform"/>
            <consortium name="The Broad Institute Genome Sequencing Center for Infectious Disease"/>
            <person name="Wu L."/>
            <person name="Ma J."/>
        </authorList>
    </citation>
    <scope>NUCLEOTIDE SEQUENCE [LARGE SCALE GENOMIC DNA]</scope>
    <source>
        <strain evidence="2">CGMCC 4.7237</strain>
    </source>
</reference>
<dbReference type="GO" id="GO:0016787">
    <property type="term" value="F:hydrolase activity"/>
    <property type="evidence" value="ECO:0007669"/>
    <property type="project" value="UniProtKB-KW"/>
</dbReference>
<gene>
    <name evidence="1" type="ORF">ACFO3J_13100</name>
</gene>
<evidence type="ECO:0000313" key="1">
    <source>
        <dbReference type="EMBL" id="MFC4032417.1"/>
    </source>
</evidence>